<dbReference type="InterPro" id="IPR001258">
    <property type="entry name" value="NHL_repeat"/>
</dbReference>
<feature type="compositionally biased region" description="Polar residues" evidence="3">
    <location>
        <begin position="1"/>
        <end position="20"/>
    </location>
</feature>
<dbReference type="eggNOG" id="COG3391">
    <property type="taxonomic scope" value="Bacteria"/>
</dbReference>
<keyword evidence="4" id="KW-0812">Transmembrane</keyword>
<dbReference type="KEGG" id="ipa:Isop_2739"/>
<keyword evidence="6" id="KW-1185">Reference proteome</keyword>
<name>E8R0H5_ISOPI</name>
<keyword evidence="1" id="KW-0677">Repeat</keyword>
<dbReference type="EMBL" id="CP002353">
    <property type="protein sequence ID" value="ADV63307.1"/>
    <property type="molecule type" value="Genomic_DNA"/>
</dbReference>
<proteinExistence type="predicted"/>
<accession>E8R0H5</accession>
<dbReference type="PROSITE" id="PS51125">
    <property type="entry name" value="NHL"/>
    <property type="match status" value="3"/>
</dbReference>
<evidence type="ECO:0000256" key="4">
    <source>
        <dbReference type="SAM" id="Phobius"/>
    </source>
</evidence>
<feature type="repeat" description="NHL" evidence="2">
    <location>
        <begin position="258"/>
        <end position="297"/>
    </location>
</feature>
<evidence type="ECO:0000313" key="5">
    <source>
        <dbReference type="EMBL" id="ADV63307.1"/>
    </source>
</evidence>
<dbReference type="Proteomes" id="UP000008631">
    <property type="component" value="Chromosome"/>
</dbReference>
<sequence>MGWWSSRGSKTEPNGSSSRWIGSPPGIARRMSEARFRIAAASILMVALACLVVSVSGCDPRGSERPDLVWGVYGTRDGWLKKPRVIAIDADDQLYIADLTDRIQVFNRDGVFLRSWRVPQLNVDGPSGLTVDRLGRVLVADTHFYRILVYDRQGNLLFQVGDGIQGTEPGRFGYPTDVVIDEQGCFYISEYGENDRIQVFSPEGIWLRQWGGHGYEPGQFIRPTALAFDRSQRLFVADSCNHRIQVFDTQGNLLDLWGKLGDAQGDLSYPYDLCFGPDGLVYVIEYGNQRVQRFTPDGQPRGVWGGPGRQPGRFNGPWALAVDSRGFVHAIDTNNHRVQRFRFP</sequence>
<evidence type="ECO:0000256" key="1">
    <source>
        <dbReference type="ARBA" id="ARBA00022737"/>
    </source>
</evidence>
<dbReference type="PANTHER" id="PTHR24104">
    <property type="entry name" value="E3 UBIQUITIN-PROTEIN LIGASE NHLRC1-RELATED"/>
    <property type="match status" value="1"/>
</dbReference>
<dbReference type="HOGENOM" id="CLU_008645_2_1_0"/>
<dbReference type="AlphaFoldDB" id="E8R0H5"/>
<dbReference type="InParanoid" id="E8R0H5"/>
<keyword evidence="4" id="KW-1133">Transmembrane helix</keyword>
<evidence type="ECO:0000256" key="2">
    <source>
        <dbReference type="PROSITE-ProRule" id="PRU00504"/>
    </source>
</evidence>
<reference evidence="5 6" key="2">
    <citation type="journal article" date="2011" name="Stand. Genomic Sci.">
        <title>Complete genome sequence of Isosphaera pallida type strain (IS1B).</title>
        <authorList>
            <consortium name="US DOE Joint Genome Institute (JGI-PGF)"/>
            <person name="Goker M."/>
            <person name="Cleland D."/>
            <person name="Saunders E."/>
            <person name="Lapidus A."/>
            <person name="Nolan M."/>
            <person name="Lucas S."/>
            <person name="Hammon N."/>
            <person name="Deshpande S."/>
            <person name="Cheng J.F."/>
            <person name="Tapia R."/>
            <person name="Han C."/>
            <person name="Goodwin L."/>
            <person name="Pitluck S."/>
            <person name="Liolios K."/>
            <person name="Pagani I."/>
            <person name="Ivanova N."/>
            <person name="Mavromatis K."/>
            <person name="Pati A."/>
            <person name="Chen A."/>
            <person name="Palaniappan K."/>
            <person name="Land M."/>
            <person name="Hauser L."/>
            <person name="Chang Y.J."/>
            <person name="Jeffries C.D."/>
            <person name="Detter J.C."/>
            <person name="Beck B."/>
            <person name="Woyke T."/>
            <person name="Bristow J."/>
            <person name="Eisen J.A."/>
            <person name="Markowitz V."/>
            <person name="Hugenholtz P."/>
            <person name="Kyrpides N.C."/>
            <person name="Klenk H.P."/>
        </authorList>
    </citation>
    <scope>NUCLEOTIDE SEQUENCE [LARGE SCALE GENOMIC DNA]</scope>
    <source>
        <strain evidence="6">ATCC 43644 / DSM 9630 / IS1B</strain>
    </source>
</reference>
<dbReference type="Gene3D" id="2.120.10.30">
    <property type="entry name" value="TolB, C-terminal domain"/>
    <property type="match status" value="4"/>
</dbReference>
<dbReference type="STRING" id="575540.Isop_2739"/>
<feature type="transmembrane region" description="Helical" evidence="4">
    <location>
        <begin position="38"/>
        <end position="57"/>
    </location>
</feature>
<keyword evidence="4" id="KW-0472">Membrane</keyword>
<dbReference type="PANTHER" id="PTHR24104:SF25">
    <property type="entry name" value="PROTEIN LIN-41"/>
    <property type="match status" value="1"/>
</dbReference>
<feature type="region of interest" description="Disordered" evidence="3">
    <location>
        <begin position="1"/>
        <end position="23"/>
    </location>
</feature>
<dbReference type="SUPFAM" id="SSF63829">
    <property type="entry name" value="Calcium-dependent phosphotriesterase"/>
    <property type="match status" value="1"/>
</dbReference>
<dbReference type="InterPro" id="IPR050952">
    <property type="entry name" value="TRIM-NHL_E3_ligases"/>
</dbReference>
<feature type="repeat" description="NHL" evidence="2">
    <location>
        <begin position="211"/>
        <end position="250"/>
    </location>
</feature>
<evidence type="ECO:0000313" key="6">
    <source>
        <dbReference type="Proteomes" id="UP000008631"/>
    </source>
</evidence>
<organism evidence="5 6">
    <name type="scientific">Isosphaera pallida (strain ATCC 43644 / DSM 9630 / IS1B)</name>
    <dbReference type="NCBI Taxonomy" id="575540"/>
    <lineage>
        <taxon>Bacteria</taxon>
        <taxon>Pseudomonadati</taxon>
        <taxon>Planctomycetota</taxon>
        <taxon>Planctomycetia</taxon>
        <taxon>Isosphaerales</taxon>
        <taxon>Isosphaeraceae</taxon>
        <taxon>Isosphaera</taxon>
    </lineage>
</organism>
<evidence type="ECO:0000256" key="3">
    <source>
        <dbReference type="SAM" id="MobiDB-lite"/>
    </source>
</evidence>
<protein>
    <submittedName>
        <fullName evidence="5">NHL repeat containing protein</fullName>
    </submittedName>
</protein>
<dbReference type="Pfam" id="PF01436">
    <property type="entry name" value="NHL"/>
    <property type="match status" value="3"/>
</dbReference>
<dbReference type="InterPro" id="IPR011042">
    <property type="entry name" value="6-blade_b-propeller_TolB-like"/>
</dbReference>
<gene>
    <name evidence="5" type="ordered locus">Isop_2739</name>
</gene>
<reference key="1">
    <citation type="submission" date="2010-11" db="EMBL/GenBank/DDBJ databases">
        <title>The complete sequence of chromosome of Isophaera pallida ATCC 43644.</title>
        <authorList>
            <consortium name="US DOE Joint Genome Institute (JGI-PGF)"/>
            <person name="Lucas S."/>
            <person name="Copeland A."/>
            <person name="Lapidus A."/>
            <person name="Bruce D."/>
            <person name="Goodwin L."/>
            <person name="Pitluck S."/>
            <person name="Kyrpides N."/>
            <person name="Mavromatis K."/>
            <person name="Pagani I."/>
            <person name="Ivanova N."/>
            <person name="Saunders E."/>
            <person name="Brettin T."/>
            <person name="Detter J.C."/>
            <person name="Han C."/>
            <person name="Tapia R."/>
            <person name="Land M."/>
            <person name="Hauser L."/>
            <person name="Markowitz V."/>
            <person name="Cheng J.-F."/>
            <person name="Hugenholtz P."/>
            <person name="Woyke T."/>
            <person name="Wu D."/>
            <person name="Eisen J.A."/>
        </authorList>
    </citation>
    <scope>NUCLEOTIDE SEQUENCE</scope>
    <source>
        <strain>ATCC 43644</strain>
    </source>
</reference>
<dbReference type="GO" id="GO:0008270">
    <property type="term" value="F:zinc ion binding"/>
    <property type="evidence" value="ECO:0007669"/>
    <property type="project" value="UniProtKB-KW"/>
</dbReference>
<feature type="repeat" description="NHL" evidence="2">
    <location>
        <begin position="124"/>
        <end position="153"/>
    </location>
</feature>